<reference evidence="7" key="1">
    <citation type="submission" date="2010-08" db="EMBL/GenBank/DDBJ databases">
        <authorList>
            <consortium name="Caenorhabditis japonica Sequencing Consortium"/>
            <person name="Wilson R.K."/>
        </authorList>
    </citation>
    <scope>NUCLEOTIDE SEQUENCE [LARGE SCALE GENOMIC DNA]</scope>
    <source>
        <strain evidence="7">DF5081</strain>
    </source>
</reference>
<keyword evidence="4" id="KW-1133">Transmembrane helix</keyword>
<organism evidence="6 7">
    <name type="scientific">Caenorhabditis japonica</name>
    <dbReference type="NCBI Taxonomy" id="281687"/>
    <lineage>
        <taxon>Eukaryota</taxon>
        <taxon>Metazoa</taxon>
        <taxon>Ecdysozoa</taxon>
        <taxon>Nematoda</taxon>
        <taxon>Chromadorea</taxon>
        <taxon>Rhabditida</taxon>
        <taxon>Rhabditina</taxon>
        <taxon>Rhabditomorpha</taxon>
        <taxon>Rhabditoidea</taxon>
        <taxon>Rhabditidae</taxon>
        <taxon>Peloderinae</taxon>
        <taxon>Caenorhabditis</taxon>
    </lineage>
</organism>
<feature type="transmembrane region" description="Helical" evidence="4">
    <location>
        <begin position="225"/>
        <end position="250"/>
    </location>
</feature>
<keyword evidence="4" id="KW-0812">Transmembrane</keyword>
<evidence type="ECO:0000313" key="6">
    <source>
        <dbReference type="EnsemblMetazoa" id="CJA15017.1"/>
    </source>
</evidence>
<dbReference type="EnsemblMetazoa" id="CJA15017.1">
    <property type="protein sequence ID" value="CJA15017.1"/>
    <property type="gene ID" value="WBGene00134221"/>
</dbReference>
<dbReference type="InterPro" id="IPR011016">
    <property type="entry name" value="Znf_RING-CH"/>
</dbReference>
<accession>A0A8R1I280</accession>
<keyword evidence="3" id="KW-0862">Zinc</keyword>
<dbReference type="Gene3D" id="3.30.40.10">
    <property type="entry name" value="Zinc/RING finger domain, C3HC4 (zinc finger)"/>
    <property type="match status" value="1"/>
</dbReference>
<keyword evidence="2" id="KW-0863">Zinc-finger</keyword>
<evidence type="ECO:0000259" key="5">
    <source>
        <dbReference type="PROSITE" id="PS51292"/>
    </source>
</evidence>
<dbReference type="InterPro" id="IPR013083">
    <property type="entry name" value="Znf_RING/FYVE/PHD"/>
</dbReference>
<keyword evidence="1" id="KW-0479">Metal-binding</keyword>
<evidence type="ECO:0000256" key="4">
    <source>
        <dbReference type="SAM" id="Phobius"/>
    </source>
</evidence>
<dbReference type="Proteomes" id="UP000005237">
    <property type="component" value="Unassembled WGS sequence"/>
</dbReference>
<evidence type="ECO:0000313" key="7">
    <source>
        <dbReference type="Proteomes" id="UP000005237"/>
    </source>
</evidence>
<evidence type="ECO:0000256" key="2">
    <source>
        <dbReference type="ARBA" id="ARBA00022771"/>
    </source>
</evidence>
<proteinExistence type="predicted"/>
<evidence type="ECO:0000256" key="3">
    <source>
        <dbReference type="ARBA" id="ARBA00022833"/>
    </source>
</evidence>
<sequence length="356" mass="40387">MNVEEYFPEGLSVIHPDESHGEERKREKLSRFTAARHCHICYKSINGAINNVDFVKPCNCQLMFVHTACAKRKRAKFGEAKCSNCGQDSTISRTSKMTYPVKVASEPRGCSKNMGKCSVCHDEKEPEKGKKLLQGKIRPCFCRSVYHYGCFLSVLAEMQSCSECCVLYTAFEPASFKQFFKTKWIFYMCYLFVLSLLSTMFVMAFRNSTVFKKRSISLDVIDKELILTFTSIFFLFVIVTSIFCIVKYTVCSAIPEFRITHGKVILKAVEKENVVCSEKPSKKDLSTLMEEEYEDIPLVELGKPLSKVRENAVEEARGCETDDMTLGQHMFGVYATHHSSSTPIDKPPLGFVFNSG</sequence>
<dbReference type="AlphaFoldDB" id="A0A8R1I280"/>
<dbReference type="OMA" id="KPCFCRK"/>
<evidence type="ECO:0000256" key="1">
    <source>
        <dbReference type="ARBA" id="ARBA00022723"/>
    </source>
</evidence>
<reference evidence="6" key="2">
    <citation type="submission" date="2022-06" db="UniProtKB">
        <authorList>
            <consortium name="EnsemblMetazoa"/>
        </authorList>
    </citation>
    <scope>IDENTIFICATION</scope>
    <source>
        <strain evidence="6">DF5081</strain>
    </source>
</reference>
<keyword evidence="4" id="KW-0472">Membrane</keyword>
<protein>
    <submittedName>
        <fullName evidence="6">RING-CH-type domain-containing protein</fullName>
    </submittedName>
</protein>
<keyword evidence="7" id="KW-1185">Reference proteome</keyword>
<dbReference type="PROSITE" id="PS51292">
    <property type="entry name" value="ZF_RING_CH"/>
    <property type="match status" value="1"/>
</dbReference>
<feature type="domain" description="RING-CH-type" evidence="5">
    <location>
        <begin position="30"/>
        <end position="92"/>
    </location>
</feature>
<name>A0A8R1I280_CAEJA</name>
<feature type="transmembrane region" description="Helical" evidence="4">
    <location>
        <begin position="184"/>
        <end position="205"/>
    </location>
</feature>
<dbReference type="GO" id="GO:0008270">
    <property type="term" value="F:zinc ion binding"/>
    <property type="evidence" value="ECO:0007669"/>
    <property type="project" value="UniProtKB-KW"/>
</dbReference>